<evidence type="ECO:0000256" key="2">
    <source>
        <dbReference type="ARBA" id="ARBA00005658"/>
    </source>
</evidence>
<feature type="transmembrane region" description="Helical" evidence="8">
    <location>
        <begin position="341"/>
        <end position="368"/>
    </location>
</feature>
<feature type="transmembrane region" description="Helical" evidence="8">
    <location>
        <begin position="400"/>
        <end position="427"/>
    </location>
</feature>
<feature type="transmembrane region" description="Helical" evidence="8">
    <location>
        <begin position="84"/>
        <end position="105"/>
    </location>
</feature>
<name>A0A0A1MW37_9BACI</name>
<feature type="transmembrane region" description="Helical" evidence="8">
    <location>
        <begin position="439"/>
        <end position="460"/>
    </location>
</feature>
<dbReference type="NCBIfam" id="TIGR00842">
    <property type="entry name" value="bcct"/>
    <property type="match status" value="1"/>
</dbReference>
<evidence type="ECO:0000256" key="7">
    <source>
        <dbReference type="ARBA" id="ARBA00023136"/>
    </source>
</evidence>
<protein>
    <submittedName>
        <fullName evidence="9">Glycine betaine transporter OpuD</fullName>
    </submittedName>
</protein>
<evidence type="ECO:0000256" key="8">
    <source>
        <dbReference type="SAM" id="Phobius"/>
    </source>
</evidence>
<feature type="transmembrane region" description="Helical" evidence="8">
    <location>
        <begin position="138"/>
        <end position="156"/>
    </location>
</feature>
<dbReference type="AlphaFoldDB" id="A0A0A1MW37"/>
<gene>
    <name evidence="9" type="primary">opuD_4</name>
    <name evidence="9" type="ORF">BN997_02945</name>
</gene>
<dbReference type="EMBL" id="CDGG01000001">
    <property type="protein sequence ID" value="CEI83056.1"/>
    <property type="molecule type" value="Genomic_DNA"/>
</dbReference>
<keyword evidence="4" id="KW-1003">Cell membrane</keyword>
<dbReference type="GO" id="GO:0005886">
    <property type="term" value="C:plasma membrane"/>
    <property type="evidence" value="ECO:0007669"/>
    <property type="project" value="UniProtKB-SubCell"/>
</dbReference>
<evidence type="ECO:0000256" key="6">
    <source>
        <dbReference type="ARBA" id="ARBA00022989"/>
    </source>
</evidence>
<feature type="transmembrane region" description="Helical" evidence="8">
    <location>
        <begin position="306"/>
        <end position="329"/>
    </location>
</feature>
<evidence type="ECO:0000256" key="5">
    <source>
        <dbReference type="ARBA" id="ARBA00022692"/>
    </source>
</evidence>
<dbReference type="PANTHER" id="PTHR30047:SF7">
    <property type="entry name" value="HIGH-AFFINITY CHOLINE TRANSPORT PROTEIN"/>
    <property type="match status" value="1"/>
</dbReference>
<accession>A0A0A1MW37</accession>
<proteinExistence type="inferred from homology"/>
<feature type="transmembrane region" description="Helical" evidence="8">
    <location>
        <begin position="215"/>
        <end position="237"/>
    </location>
</feature>
<dbReference type="Proteomes" id="UP000040453">
    <property type="component" value="Unassembled WGS sequence"/>
</dbReference>
<dbReference type="PANTHER" id="PTHR30047">
    <property type="entry name" value="HIGH-AFFINITY CHOLINE TRANSPORT PROTEIN-RELATED"/>
    <property type="match status" value="1"/>
</dbReference>
<evidence type="ECO:0000313" key="10">
    <source>
        <dbReference type="Proteomes" id="UP000040453"/>
    </source>
</evidence>
<keyword evidence="7 8" id="KW-0472">Membrane</keyword>
<comment type="similarity">
    <text evidence="2">Belongs to the BCCT transporter (TC 2.A.15) family.</text>
</comment>
<feature type="transmembrane region" description="Helical" evidence="8">
    <location>
        <begin position="45"/>
        <end position="64"/>
    </location>
</feature>
<feature type="transmembrane region" description="Helical" evidence="8">
    <location>
        <begin position="183"/>
        <end position="203"/>
    </location>
</feature>
<dbReference type="RefSeq" id="WP_084612943.1">
    <property type="nucleotide sequence ID" value="NZ_CDGG01000001.1"/>
</dbReference>
<sequence>MFKENSVLSISLILSILFVIIGVAFNDWLGQKASVFLNFTVTYFNWFYLLVGTIFVGFCLFLMFSKYGKTRLGKDTDKPAYSTLSWISMLFSAGMGVGLVFWAVAEPVSHYITPPTGEGATAEAATEAMKATFFHWGMHPWALFGTVALGLAYFHFRKGLPPSISSIFYPLLGNRIYETPGKIIDIVSVFITAVGVASTFGLSTLQINNGMNAQWGVPITFPIQMLIIGFATLLFIISSWSGLNRGLKYLSYFNIVLLAFVVSIILILGPTRQIFEILISTTGSYVGSILPTSLRMEPFNSEGSNWIGTWTVFYWAWWTTWSPFVGSFVARISKGRTIKEFVLGVLLVPSLISFIWFSVLGGSAIHLIHDLGNSQLAETINANVDGALFAFLSEFSLGNFLSILALLLIFIFFITSADSATFVLGMLSSNGKPNPSRNLKITWGLITAGSAVVFLLAGGLEAVRTIAIVIATPFTIITVFICWAVLKELRNEDKIRHSKIANKKYKVARYSDYNYKSRAK</sequence>
<keyword evidence="3" id="KW-0813">Transport</keyword>
<feature type="transmembrane region" description="Helical" evidence="8">
    <location>
        <begin position="249"/>
        <end position="268"/>
    </location>
</feature>
<evidence type="ECO:0000313" key="9">
    <source>
        <dbReference type="EMBL" id="CEI83056.1"/>
    </source>
</evidence>
<keyword evidence="6 8" id="KW-1133">Transmembrane helix</keyword>
<evidence type="ECO:0000256" key="1">
    <source>
        <dbReference type="ARBA" id="ARBA00004651"/>
    </source>
</evidence>
<feature type="transmembrane region" description="Helical" evidence="8">
    <location>
        <begin position="7"/>
        <end position="25"/>
    </location>
</feature>
<comment type="subcellular location">
    <subcellularLocation>
        <location evidence="1">Cell membrane</location>
        <topology evidence="1">Multi-pass membrane protein</topology>
    </subcellularLocation>
</comment>
<dbReference type="InterPro" id="IPR000060">
    <property type="entry name" value="BCCT_transptr"/>
</dbReference>
<dbReference type="OrthoDB" id="9775735at2"/>
<feature type="transmembrane region" description="Helical" evidence="8">
    <location>
        <begin position="466"/>
        <end position="486"/>
    </location>
</feature>
<dbReference type="Pfam" id="PF02028">
    <property type="entry name" value="BCCT"/>
    <property type="match status" value="1"/>
</dbReference>
<evidence type="ECO:0000256" key="3">
    <source>
        <dbReference type="ARBA" id="ARBA00022448"/>
    </source>
</evidence>
<dbReference type="GO" id="GO:0022857">
    <property type="term" value="F:transmembrane transporter activity"/>
    <property type="evidence" value="ECO:0007669"/>
    <property type="project" value="InterPro"/>
</dbReference>
<keyword evidence="10" id="KW-1185">Reference proteome</keyword>
<keyword evidence="5 8" id="KW-0812">Transmembrane</keyword>
<organism evidence="9 10">
    <name type="scientific">Oceanobacillus oncorhynchi</name>
    <dbReference type="NCBI Taxonomy" id="545501"/>
    <lineage>
        <taxon>Bacteria</taxon>
        <taxon>Bacillati</taxon>
        <taxon>Bacillota</taxon>
        <taxon>Bacilli</taxon>
        <taxon>Bacillales</taxon>
        <taxon>Bacillaceae</taxon>
        <taxon>Oceanobacillus</taxon>
    </lineage>
</organism>
<reference evidence="9 10" key="1">
    <citation type="submission" date="2014-11" db="EMBL/GenBank/DDBJ databases">
        <authorList>
            <person name="Urmite Genomes Urmite Genomes"/>
        </authorList>
    </citation>
    <scope>NUCLEOTIDE SEQUENCE [LARGE SCALE GENOMIC DNA]</scope>
    <source>
        <strain evidence="9 10">Oc5</strain>
    </source>
</reference>
<evidence type="ECO:0000256" key="4">
    <source>
        <dbReference type="ARBA" id="ARBA00022475"/>
    </source>
</evidence>